<name>Q919J5_NPVCO</name>
<evidence type="ECO:0000313" key="1">
    <source>
        <dbReference type="EMBL" id="AAK94159.1"/>
    </source>
</evidence>
<proteinExistence type="predicted"/>
<dbReference type="RefSeq" id="NP_203385.1">
    <property type="nucleotide sequence ID" value="NC_003084.1"/>
</dbReference>
<organism evidence="1 2">
    <name type="scientific">Culex nigripalpus nucleopolyhedrovirus (isolate Florida/1997)</name>
    <name type="common">CuniNPV</name>
    <dbReference type="NCBI Taxonomy" id="645993"/>
    <lineage>
        <taxon>Viruses</taxon>
        <taxon>Viruses incertae sedis</taxon>
        <taxon>Naldaviricetes</taxon>
        <taxon>Lefavirales</taxon>
        <taxon>Baculoviridae</taxon>
        <taxon>Deltabaculovirus</taxon>
    </lineage>
</organism>
<keyword evidence="2" id="KW-1185">Reference proteome</keyword>
<gene>
    <name evidence="1" type="primary">CUN081</name>
</gene>
<sequence>MPRLIYVEPKKLGRGVVLIDRRISVRDLWDIYGAKLTNTKRCALDLEEVRTVLKVDDYERLKQAIDEVDGGD</sequence>
<dbReference type="Proteomes" id="UP000006635">
    <property type="component" value="Segment"/>
</dbReference>
<reference evidence="1 2" key="1">
    <citation type="journal article" date="2001" name="J. Virol.">
        <title>Genome sequence of a baculovirus pathogenic for Culex nigripalpus.</title>
        <authorList>
            <person name="Afonso C.L."/>
            <person name="Tulman E.R."/>
            <person name="Lu Z."/>
            <person name="Balinsky C.A."/>
            <person name="Moser B.A."/>
            <person name="Becnel J.J."/>
            <person name="Rock D.L."/>
            <person name="Kutish G.F."/>
        </authorList>
    </citation>
    <scope>NUCLEOTIDE SEQUENCE [LARGE SCALE GENOMIC DNA]</scope>
    <source>
        <strain evidence="2">Isolate Florida/1997</strain>
    </source>
</reference>
<dbReference type="GeneID" id="921958"/>
<organismHost>
    <name type="scientific">Culex nigripalpus</name>
    <dbReference type="NCBI Taxonomy" id="42429"/>
</organismHost>
<dbReference type="KEGG" id="vg:921958"/>
<evidence type="ECO:0000313" key="2">
    <source>
        <dbReference type="Proteomes" id="UP000006635"/>
    </source>
</evidence>
<protein>
    <submittedName>
        <fullName evidence="1">Uncharacterized protein</fullName>
    </submittedName>
</protein>
<accession>Q919J5</accession>
<dbReference type="EMBL" id="AF403738">
    <property type="protein sequence ID" value="AAK94159.1"/>
    <property type="molecule type" value="Genomic_DNA"/>
</dbReference>